<sequence length="525" mass="56305">MTRSTRAAGRRSAPRANRSRQPAQRAFRTRTVSKALGLTLLSALIPGLGFVMGGRKKLGAFVITLYAGLLLLAAYVALTQRGAIVDLAVDPSRLLLATGGVLVMGFIWICIVVSSHKLLRPISLTSVGRFTGSAFVGLLCFGIAVPTTFAAQTVMAQRDLVGSVFKSEKDSKSATRPNVDKKDPWAKKPRLNIVLLGADDGVGREGTRTDTVIVASIDTKTGDTALISLSRNWMRMPFPEDSPLHEKYPDGYYDPSGPAEQPEYYLDSMYDNIPKKYPGLLGPTDNMGADVLKLSAGAALGLDIDYYMQVNLKGFEQIIDALGGITVNINYKVPIGGDYGAGPGSNTARKPSGYLQPGPNQKLNGHDALWFARGRYGLSDPSRQERQRCTIHALVNSASPAALVTSYNQIAAAGKQLLRTDIPGDILGDFIELGLKVKNANVTNVDLDKSKNFPTGQNPNYEAMRELVQKAIQPKTKPVASTPSNKPSTSTTKKPGKKPTTAKLPAGQPQNLADACAYDPTQTGN</sequence>
<dbReference type="EMBL" id="BAABAA010000007">
    <property type="protein sequence ID" value="GAA3576542.1"/>
    <property type="molecule type" value="Genomic_DNA"/>
</dbReference>
<gene>
    <name evidence="5" type="ORF">GCM10022235_52980</name>
</gene>
<comment type="similarity">
    <text evidence="1">Belongs to the LytR/CpsA/Psr (LCP) family.</text>
</comment>
<dbReference type="InterPro" id="IPR004474">
    <property type="entry name" value="LytR_CpsA_psr"/>
</dbReference>
<name>A0ABP6Y2T6_9ACTN</name>
<dbReference type="Proteomes" id="UP001501222">
    <property type="component" value="Unassembled WGS sequence"/>
</dbReference>
<keyword evidence="3" id="KW-0472">Membrane</keyword>
<evidence type="ECO:0000259" key="4">
    <source>
        <dbReference type="Pfam" id="PF03816"/>
    </source>
</evidence>
<dbReference type="PANTHER" id="PTHR33392">
    <property type="entry name" value="POLYISOPRENYL-TEICHOIC ACID--PEPTIDOGLYCAN TEICHOIC ACID TRANSFERASE TAGU"/>
    <property type="match status" value="1"/>
</dbReference>
<dbReference type="PANTHER" id="PTHR33392:SF6">
    <property type="entry name" value="POLYISOPRENYL-TEICHOIC ACID--PEPTIDOGLYCAN TEICHOIC ACID TRANSFERASE TAGU"/>
    <property type="match status" value="1"/>
</dbReference>
<evidence type="ECO:0000256" key="2">
    <source>
        <dbReference type="SAM" id="MobiDB-lite"/>
    </source>
</evidence>
<feature type="domain" description="Cell envelope-related transcriptional attenuator" evidence="4">
    <location>
        <begin position="208"/>
        <end position="398"/>
    </location>
</feature>
<feature type="compositionally biased region" description="Low complexity" evidence="2">
    <location>
        <begin position="481"/>
        <end position="503"/>
    </location>
</feature>
<dbReference type="InterPro" id="IPR050922">
    <property type="entry name" value="LytR/CpsA/Psr_CW_biosynth"/>
</dbReference>
<evidence type="ECO:0000313" key="6">
    <source>
        <dbReference type="Proteomes" id="UP001501222"/>
    </source>
</evidence>
<keyword evidence="3" id="KW-1133">Transmembrane helix</keyword>
<feature type="region of interest" description="Disordered" evidence="2">
    <location>
        <begin position="1"/>
        <end position="24"/>
    </location>
</feature>
<dbReference type="Gene3D" id="3.40.630.190">
    <property type="entry name" value="LCP protein"/>
    <property type="match status" value="1"/>
</dbReference>
<feature type="compositionally biased region" description="Low complexity" evidence="2">
    <location>
        <begin position="14"/>
        <end position="24"/>
    </location>
</feature>
<evidence type="ECO:0000256" key="3">
    <source>
        <dbReference type="SAM" id="Phobius"/>
    </source>
</evidence>
<evidence type="ECO:0000256" key="1">
    <source>
        <dbReference type="ARBA" id="ARBA00006068"/>
    </source>
</evidence>
<feature type="transmembrane region" description="Helical" evidence="3">
    <location>
        <begin position="134"/>
        <end position="156"/>
    </location>
</feature>
<keyword evidence="6" id="KW-1185">Reference proteome</keyword>
<feature type="transmembrane region" description="Helical" evidence="3">
    <location>
        <begin position="59"/>
        <end position="78"/>
    </location>
</feature>
<organism evidence="5 6">
    <name type="scientific">Kribbella ginsengisoli</name>
    <dbReference type="NCBI Taxonomy" id="363865"/>
    <lineage>
        <taxon>Bacteria</taxon>
        <taxon>Bacillati</taxon>
        <taxon>Actinomycetota</taxon>
        <taxon>Actinomycetes</taxon>
        <taxon>Propionibacteriales</taxon>
        <taxon>Kribbellaceae</taxon>
        <taxon>Kribbella</taxon>
    </lineage>
</organism>
<comment type="caution">
    <text evidence="5">The sequence shown here is derived from an EMBL/GenBank/DDBJ whole genome shotgun (WGS) entry which is preliminary data.</text>
</comment>
<dbReference type="Pfam" id="PF03816">
    <property type="entry name" value="LytR_cpsA_psr"/>
    <property type="match status" value="1"/>
</dbReference>
<proteinExistence type="inferred from homology"/>
<reference evidence="6" key="1">
    <citation type="journal article" date="2019" name="Int. J. Syst. Evol. Microbiol.">
        <title>The Global Catalogue of Microorganisms (GCM) 10K type strain sequencing project: providing services to taxonomists for standard genome sequencing and annotation.</title>
        <authorList>
            <consortium name="The Broad Institute Genomics Platform"/>
            <consortium name="The Broad Institute Genome Sequencing Center for Infectious Disease"/>
            <person name="Wu L."/>
            <person name="Ma J."/>
        </authorList>
    </citation>
    <scope>NUCLEOTIDE SEQUENCE [LARGE SCALE GENOMIC DNA]</scope>
    <source>
        <strain evidence="6">JCM 16928</strain>
    </source>
</reference>
<dbReference type="RefSeq" id="WP_344844957.1">
    <property type="nucleotide sequence ID" value="NZ_BAABAA010000007.1"/>
</dbReference>
<feature type="region of interest" description="Disordered" evidence="2">
    <location>
        <begin position="472"/>
        <end position="525"/>
    </location>
</feature>
<accession>A0ABP6Y2T6</accession>
<keyword evidence="3" id="KW-0812">Transmembrane</keyword>
<feature type="transmembrane region" description="Helical" evidence="3">
    <location>
        <begin position="94"/>
        <end position="114"/>
    </location>
</feature>
<protein>
    <recommendedName>
        <fullName evidence="4">Cell envelope-related transcriptional attenuator domain-containing protein</fullName>
    </recommendedName>
</protein>
<evidence type="ECO:0000313" key="5">
    <source>
        <dbReference type="EMBL" id="GAA3576542.1"/>
    </source>
</evidence>